<feature type="transmembrane region" description="Helical" evidence="1">
    <location>
        <begin position="71"/>
        <end position="88"/>
    </location>
</feature>
<gene>
    <name evidence="2" type="ORF">WP8W18C01_08910</name>
</gene>
<feature type="transmembrane region" description="Helical" evidence="1">
    <location>
        <begin position="95"/>
        <end position="113"/>
    </location>
</feature>
<feature type="transmembrane region" description="Helical" evidence="1">
    <location>
        <begin position="30"/>
        <end position="51"/>
    </location>
</feature>
<reference evidence="2 3" key="1">
    <citation type="submission" date="2019-12" db="EMBL/GenBank/DDBJ databases">
        <title>complete genome sequences of Pseudomonas putida str. WP8-W18-CRE-01 isolated from wastewater treatment plant effluent.</title>
        <authorList>
            <person name="Sekizuka T."/>
            <person name="Itokawa K."/>
            <person name="Yatsu K."/>
            <person name="Inamine Y."/>
            <person name="Kuroda M."/>
        </authorList>
    </citation>
    <scope>NUCLEOTIDE SEQUENCE [LARGE SCALE GENOMIC DNA]</scope>
    <source>
        <strain evidence="2 3">WP8-W18-CRE-01</strain>
    </source>
</reference>
<feature type="transmembrane region" description="Helical" evidence="1">
    <location>
        <begin position="133"/>
        <end position="153"/>
    </location>
</feature>
<keyword evidence="1" id="KW-0472">Membrane</keyword>
<proteinExistence type="predicted"/>
<feature type="transmembrane region" description="Helical" evidence="1">
    <location>
        <begin position="165"/>
        <end position="183"/>
    </location>
</feature>
<evidence type="ECO:0000256" key="1">
    <source>
        <dbReference type="SAM" id="Phobius"/>
    </source>
</evidence>
<keyword evidence="1" id="KW-1133">Transmembrane helix</keyword>
<evidence type="ECO:0000313" key="3">
    <source>
        <dbReference type="Proteomes" id="UP000515680"/>
    </source>
</evidence>
<dbReference type="EMBL" id="AP022227">
    <property type="protein sequence ID" value="BBT38550.1"/>
    <property type="molecule type" value="Genomic_DNA"/>
</dbReference>
<evidence type="ECO:0000313" key="2">
    <source>
        <dbReference type="EMBL" id="BBT38550.1"/>
    </source>
</evidence>
<sequence length="205" mass="23125">MAGNHLLRETQVLYGFRFVQIPWSLRLSAYYLPLSLLVYLIGLFFDGALMGAGQHMPALQMLLYGPWGVPFGLYQWFANPLLVLAVLAHRRFRRLALLLGVCALYLALSSLGIERLPDNHSYAFQDVTGFGVGFYLWSLAILVFCLGQAWWCWKARRADDMPGWHWLDVAVIAAIAVTMYAGTQMPALHFDVDKVLMPPESSQSL</sequence>
<protein>
    <submittedName>
        <fullName evidence="2">Uncharacterized protein</fullName>
    </submittedName>
</protein>
<organism evidence="2 3">
    <name type="scientific">Pseudomonas putida</name>
    <name type="common">Arthrobacter siderocapsulatus</name>
    <dbReference type="NCBI Taxonomy" id="303"/>
    <lineage>
        <taxon>Bacteria</taxon>
        <taxon>Pseudomonadati</taxon>
        <taxon>Pseudomonadota</taxon>
        <taxon>Gammaproteobacteria</taxon>
        <taxon>Pseudomonadales</taxon>
        <taxon>Pseudomonadaceae</taxon>
        <taxon>Pseudomonas</taxon>
    </lineage>
</organism>
<accession>A0A6S5TE06</accession>
<name>A0A6S5TE06_PSEPU</name>
<dbReference type="Proteomes" id="UP000515680">
    <property type="component" value="Chromosome"/>
</dbReference>
<dbReference type="AlphaFoldDB" id="A0A6S5TE06"/>
<keyword evidence="1" id="KW-0812">Transmembrane</keyword>